<dbReference type="EMBL" id="FN648531">
    <property type="protein sequence ID" value="CBJ26521.1"/>
    <property type="molecule type" value="Genomic_DNA"/>
</dbReference>
<evidence type="ECO:0000313" key="3">
    <source>
        <dbReference type="Proteomes" id="UP000002630"/>
    </source>
</evidence>
<organism evidence="2 3">
    <name type="scientific">Ectocarpus siliculosus</name>
    <name type="common">Brown alga</name>
    <name type="synonym">Conferva siliculosa</name>
    <dbReference type="NCBI Taxonomy" id="2880"/>
    <lineage>
        <taxon>Eukaryota</taxon>
        <taxon>Sar</taxon>
        <taxon>Stramenopiles</taxon>
        <taxon>Ochrophyta</taxon>
        <taxon>PX clade</taxon>
        <taxon>Phaeophyceae</taxon>
        <taxon>Ectocarpales</taxon>
        <taxon>Ectocarpaceae</taxon>
        <taxon>Ectocarpus</taxon>
    </lineage>
</organism>
<dbReference type="Proteomes" id="UP000002630">
    <property type="component" value="Linkage Group LG25"/>
</dbReference>
<name>D7FY82_ECTSI</name>
<evidence type="ECO:0000313" key="2">
    <source>
        <dbReference type="EMBL" id="CBJ26521.1"/>
    </source>
</evidence>
<dbReference type="InParanoid" id="D7FY82"/>
<feature type="compositionally biased region" description="Basic and acidic residues" evidence="1">
    <location>
        <begin position="15"/>
        <end position="38"/>
    </location>
</feature>
<sequence>MTTWARMVMKGSKGARREARLENTKEQREKRRSAEEKRAARAAALRERKKIYTEARAALLQPVHQLKLDTIVEHPEEALSTDSKKGQAYRQAYAILFFVSLEYFLLRIFEVIETRLLTSCRISFQNKGGICFFVSVEFWGRNATK</sequence>
<reference evidence="2 3" key="1">
    <citation type="journal article" date="2010" name="Nature">
        <title>The Ectocarpus genome and the independent evolution of multicellularity in brown algae.</title>
        <authorList>
            <person name="Cock J.M."/>
            <person name="Sterck L."/>
            <person name="Rouze P."/>
            <person name="Scornet D."/>
            <person name="Allen A.E."/>
            <person name="Amoutzias G."/>
            <person name="Anthouard V."/>
            <person name="Artiguenave F."/>
            <person name="Aury J.M."/>
            <person name="Badger J.H."/>
            <person name="Beszteri B."/>
            <person name="Billiau K."/>
            <person name="Bonnet E."/>
            <person name="Bothwell J.H."/>
            <person name="Bowler C."/>
            <person name="Boyen C."/>
            <person name="Brownlee C."/>
            <person name="Carrano C.J."/>
            <person name="Charrier B."/>
            <person name="Cho G.Y."/>
            <person name="Coelho S.M."/>
            <person name="Collen J."/>
            <person name="Corre E."/>
            <person name="Da Silva C."/>
            <person name="Delage L."/>
            <person name="Delaroque N."/>
            <person name="Dittami S.M."/>
            <person name="Doulbeau S."/>
            <person name="Elias M."/>
            <person name="Farnham G."/>
            <person name="Gachon C.M."/>
            <person name="Gschloessl B."/>
            <person name="Heesch S."/>
            <person name="Jabbari K."/>
            <person name="Jubin C."/>
            <person name="Kawai H."/>
            <person name="Kimura K."/>
            <person name="Kloareg B."/>
            <person name="Kupper F.C."/>
            <person name="Lang D."/>
            <person name="Le Bail A."/>
            <person name="Leblanc C."/>
            <person name="Lerouge P."/>
            <person name="Lohr M."/>
            <person name="Lopez P.J."/>
            <person name="Martens C."/>
            <person name="Maumus F."/>
            <person name="Michel G."/>
            <person name="Miranda-Saavedra D."/>
            <person name="Morales J."/>
            <person name="Moreau H."/>
            <person name="Motomura T."/>
            <person name="Nagasato C."/>
            <person name="Napoli C.A."/>
            <person name="Nelson D.R."/>
            <person name="Nyvall-Collen P."/>
            <person name="Peters A.F."/>
            <person name="Pommier C."/>
            <person name="Potin P."/>
            <person name="Poulain J."/>
            <person name="Quesneville H."/>
            <person name="Read B."/>
            <person name="Rensing S.A."/>
            <person name="Ritter A."/>
            <person name="Rousvoal S."/>
            <person name="Samanta M."/>
            <person name="Samson G."/>
            <person name="Schroeder D.C."/>
            <person name="Segurens B."/>
            <person name="Strittmatter M."/>
            <person name="Tonon T."/>
            <person name="Tregear J.W."/>
            <person name="Valentin K."/>
            <person name="von Dassow P."/>
            <person name="Yamagishi T."/>
            <person name="Van de Peer Y."/>
            <person name="Wincker P."/>
        </authorList>
    </citation>
    <scope>NUCLEOTIDE SEQUENCE [LARGE SCALE GENOMIC DNA]</scope>
    <source>
        <strain evidence="3">Ec32 / CCAP1310/4</strain>
    </source>
</reference>
<evidence type="ECO:0000256" key="1">
    <source>
        <dbReference type="SAM" id="MobiDB-lite"/>
    </source>
</evidence>
<dbReference type="EMBL" id="FN649750">
    <property type="protein sequence ID" value="CBJ26521.1"/>
    <property type="molecule type" value="Genomic_DNA"/>
</dbReference>
<keyword evidence="3" id="KW-1185">Reference proteome</keyword>
<feature type="region of interest" description="Disordered" evidence="1">
    <location>
        <begin position="10"/>
        <end position="38"/>
    </location>
</feature>
<dbReference type="OrthoDB" id="236778at2759"/>
<dbReference type="AlphaFoldDB" id="D7FY82"/>
<gene>
    <name evidence="2" type="ORF">Esi_0034_0083</name>
</gene>
<proteinExistence type="predicted"/>
<accession>D7FY82</accession>
<protein>
    <submittedName>
        <fullName evidence="2">Uncharacterized protein</fullName>
    </submittedName>
</protein>